<evidence type="ECO:0000313" key="2">
    <source>
        <dbReference type="EMBL" id="TPH12095.1"/>
    </source>
</evidence>
<evidence type="ECO:0000256" key="1">
    <source>
        <dbReference type="SAM" id="Phobius"/>
    </source>
</evidence>
<feature type="transmembrane region" description="Helical" evidence="1">
    <location>
        <begin position="120"/>
        <end position="137"/>
    </location>
</feature>
<protein>
    <submittedName>
        <fullName evidence="2">DUF2878 domain-containing protein</fullName>
    </submittedName>
</protein>
<feature type="transmembrane region" description="Helical" evidence="1">
    <location>
        <begin position="92"/>
        <end position="113"/>
    </location>
</feature>
<feature type="transmembrane region" description="Helical" evidence="1">
    <location>
        <begin position="149"/>
        <end position="170"/>
    </location>
</feature>
<name>A0A502KPG8_9GAMM</name>
<gene>
    <name evidence="2" type="ORF">EPA86_17210</name>
</gene>
<dbReference type="Pfam" id="PF11086">
    <property type="entry name" value="DUF2878"/>
    <property type="match status" value="1"/>
</dbReference>
<dbReference type="InterPro" id="IPR021306">
    <property type="entry name" value="DUF2878"/>
</dbReference>
<reference evidence="2 3" key="1">
    <citation type="submission" date="2019-01" db="EMBL/GenBank/DDBJ databases">
        <title>Litorilituus lipolytica sp. nov., isolated from intertidal sand of the Yellow Sea in China.</title>
        <authorList>
            <person name="Liu A."/>
        </authorList>
    </citation>
    <scope>NUCLEOTIDE SEQUENCE [LARGE SCALE GENOMIC DNA]</scope>
    <source>
        <strain evidence="2 3">RZ04</strain>
    </source>
</reference>
<proteinExistence type="predicted"/>
<comment type="caution">
    <text evidence="2">The sequence shown here is derived from an EMBL/GenBank/DDBJ whole genome shotgun (WGS) entry which is preliminary data.</text>
</comment>
<dbReference type="EMBL" id="SAWY01000041">
    <property type="protein sequence ID" value="TPH12095.1"/>
    <property type="molecule type" value="Genomic_DNA"/>
</dbReference>
<accession>A0A502KPG8</accession>
<keyword evidence="1" id="KW-1133">Transmembrane helix</keyword>
<keyword evidence="3" id="KW-1185">Reference proteome</keyword>
<keyword evidence="1" id="KW-0472">Membrane</keyword>
<organism evidence="2 3">
    <name type="scientific">Litorilituus lipolyticus</name>
    <dbReference type="NCBI Taxonomy" id="2491017"/>
    <lineage>
        <taxon>Bacteria</taxon>
        <taxon>Pseudomonadati</taxon>
        <taxon>Pseudomonadota</taxon>
        <taxon>Gammaproteobacteria</taxon>
        <taxon>Alteromonadales</taxon>
        <taxon>Colwelliaceae</taxon>
        <taxon>Litorilituus</taxon>
    </lineage>
</organism>
<feature type="transmembrane region" description="Helical" evidence="1">
    <location>
        <begin position="12"/>
        <end position="32"/>
    </location>
</feature>
<sequence length="182" mass="21106">MYFVFKIKIQLPKVIIVFFINLIGFDFVWFGLIYWGNAFIPIAFLLLGLHFYFAAKDKLKELYLICAVASIGILVDSTLQSLRIFIFPELNILPLWLVTLWFCFAATLCHSLNFLQHSKLLQWFTGAFLAPMSYLAGYKLDVVSFSLTVINTFVVLSFVWGLLMIVFFILKSYLIQEDHNYA</sequence>
<feature type="transmembrane region" description="Helical" evidence="1">
    <location>
        <begin position="38"/>
        <end position="55"/>
    </location>
</feature>
<keyword evidence="1" id="KW-0812">Transmembrane</keyword>
<dbReference type="OrthoDB" id="6522758at2"/>
<feature type="transmembrane region" description="Helical" evidence="1">
    <location>
        <begin position="62"/>
        <end position="86"/>
    </location>
</feature>
<dbReference type="Proteomes" id="UP000315303">
    <property type="component" value="Unassembled WGS sequence"/>
</dbReference>
<dbReference type="AlphaFoldDB" id="A0A502KPG8"/>
<evidence type="ECO:0000313" key="3">
    <source>
        <dbReference type="Proteomes" id="UP000315303"/>
    </source>
</evidence>